<dbReference type="OrthoDB" id="4121058at2759"/>
<reference evidence="2 3" key="1">
    <citation type="journal article" date="2015" name="BMC Genomics">
        <title>Gene expression during zombie ant biting behavior reflects the complexity underlying fungal parasitic behavioral manipulation.</title>
        <authorList>
            <person name="de Bekker C."/>
            <person name="Ohm R.A."/>
            <person name="Loreto R.G."/>
            <person name="Sebastian A."/>
            <person name="Albert I."/>
            <person name="Merrow M."/>
            <person name="Brachmann A."/>
            <person name="Hughes D.P."/>
        </authorList>
    </citation>
    <scope>NUCLEOTIDE SEQUENCE [LARGE SCALE GENOMIC DNA]</scope>
    <source>
        <strain evidence="2 3">SC16a</strain>
    </source>
</reference>
<organism evidence="2 3">
    <name type="scientific">Ophiocordyceps unilateralis</name>
    <name type="common">Zombie-ant fungus</name>
    <name type="synonym">Torrubia unilateralis</name>
    <dbReference type="NCBI Taxonomy" id="268505"/>
    <lineage>
        <taxon>Eukaryota</taxon>
        <taxon>Fungi</taxon>
        <taxon>Dikarya</taxon>
        <taxon>Ascomycota</taxon>
        <taxon>Pezizomycotina</taxon>
        <taxon>Sordariomycetes</taxon>
        <taxon>Hypocreomycetidae</taxon>
        <taxon>Hypocreales</taxon>
        <taxon>Ophiocordycipitaceae</taxon>
        <taxon>Ophiocordyceps</taxon>
    </lineage>
</organism>
<feature type="region of interest" description="Disordered" evidence="1">
    <location>
        <begin position="120"/>
        <end position="321"/>
    </location>
</feature>
<evidence type="ECO:0000256" key="1">
    <source>
        <dbReference type="SAM" id="MobiDB-lite"/>
    </source>
</evidence>
<gene>
    <name evidence="2" type="ORF">XA68_15570</name>
</gene>
<dbReference type="AlphaFoldDB" id="A0A2A9P7Z4"/>
<feature type="compositionally biased region" description="Low complexity" evidence="1">
    <location>
        <begin position="178"/>
        <end position="189"/>
    </location>
</feature>
<feature type="compositionally biased region" description="Low complexity" evidence="1">
    <location>
        <begin position="155"/>
        <end position="166"/>
    </location>
</feature>
<proteinExistence type="predicted"/>
<accession>A0A2A9P7Z4</accession>
<keyword evidence="3" id="KW-1185">Reference proteome</keyword>
<evidence type="ECO:0000313" key="3">
    <source>
        <dbReference type="Proteomes" id="UP000037136"/>
    </source>
</evidence>
<name>A0A2A9P7Z4_OPHUN</name>
<sequence>MSKPASSTVSSAWVGAPPVAAEGFAYAEGVFFAEASGQNRHGRASNHELKTHFTSGSDRDHPAHWFEAQLIHYGLKQSKNKAVARTRLLDALNSGSLTVPPHITRLEADLKKEWTRLNREAKKGSQTAGKATETAAGVKRKKDSTPEPASKKSKPAAAPKKQTPKPAADKKNAKKPASKTTAVARTTAAKQSSSTMAHCVGGSSQGLSRNTVIPSASSPPRPPRTKQTARCVGRGGSSQGLDRNTVVPPASPPPRTKQTARCVGRGGISRGSSRGTVVPSPSSPPPKKQTARRSGAFMARGRIPAPRMSPGTDNNNSNNSWDGRRGVWVEHVDLHYESADSQDEVDSDGDHYMHDDAPPPYSPIYGNDAAHRDEDGGGGLAPLGLLNGSYEVDCPYVDSEWPHYGSDFALTLTLAGRQLWGSFSLGVIDGVMYFPERPYQSSYGQVPFLWRGQEDNGPINYGNGHGGWVKFLGDGNIQGQFDYMSIKFTAYRLPGQGTRSDIDAATLKREWDGYTEARYEEENRSRWH</sequence>
<protein>
    <submittedName>
        <fullName evidence="2">Uncharacterized protein</fullName>
    </submittedName>
</protein>
<dbReference type="EMBL" id="LAZP02000462">
    <property type="protein sequence ID" value="PFH57067.1"/>
    <property type="molecule type" value="Genomic_DNA"/>
</dbReference>
<feature type="compositionally biased region" description="Polar residues" evidence="1">
    <location>
        <begin position="311"/>
        <end position="321"/>
    </location>
</feature>
<reference evidence="2 3" key="2">
    <citation type="journal article" date="2017" name="Sci. Rep.">
        <title>Ant-infecting Ophiocordyceps genomes reveal a high diversity of potential behavioral manipulation genes and a possible major role for enterotoxins.</title>
        <authorList>
            <person name="de Bekker C."/>
            <person name="Ohm R.A."/>
            <person name="Evans H.C."/>
            <person name="Brachmann A."/>
            <person name="Hughes D.P."/>
        </authorList>
    </citation>
    <scope>NUCLEOTIDE SEQUENCE [LARGE SCALE GENOMIC DNA]</scope>
    <source>
        <strain evidence="2 3">SC16a</strain>
    </source>
</reference>
<evidence type="ECO:0000313" key="2">
    <source>
        <dbReference type="EMBL" id="PFH57067.1"/>
    </source>
</evidence>
<comment type="caution">
    <text evidence="2">The sequence shown here is derived from an EMBL/GenBank/DDBJ whole genome shotgun (WGS) entry which is preliminary data.</text>
</comment>
<dbReference type="Proteomes" id="UP000037136">
    <property type="component" value="Unassembled WGS sequence"/>
</dbReference>